<feature type="region of interest" description="Disordered" evidence="1">
    <location>
        <begin position="360"/>
        <end position="383"/>
    </location>
</feature>
<keyword evidence="2" id="KW-0812">Transmembrane</keyword>
<evidence type="ECO:0000256" key="1">
    <source>
        <dbReference type="SAM" id="MobiDB-lite"/>
    </source>
</evidence>
<feature type="transmembrane region" description="Helical" evidence="2">
    <location>
        <begin position="6"/>
        <end position="25"/>
    </location>
</feature>
<gene>
    <name evidence="3" type="ORF">Q5H91_05925</name>
</gene>
<sequence>MRPEALLAVLLVAAVVLGWVRLGWWQWRAPTRSRARRIAALAGLQPVLAGLLWLTLLPPRIAGDAGVLVVATAGAPRLVATGPAERLVALPEAQVTGAERAPDLATALRRYPGTSGLRVVGGGLAARDREAVRGLALAFDPPALPRGLVRLYPPAAVAPGAAFQVAAQIAGVAGGSVELLDPAGRLVDRVAPGADGVAVLGGTARAAGAALFTIRVRGADQAAVEEAAVPVLAVAPLPTRVAIVAGAPGPEVKFLRRWATDAGLAPLVRARLGGGAVVGDGPALTAPALARIDLAIFDDRGWASLSPGERAAVAGAVRSGMGALLRVTGPLPAGVRAQWRAMGIDVAGGQATAPVALAPAAPSEQALQARRGPEPAAAPRDDLPELTRRVVTLPGAVPVLRDAKGAVLAGWRPSGRGRVGVWLVEDSFGLVSAGHGDRYGEWWGGVAAALARPDTRPVVRVESLPRAGERTAVCDLPPGPATVAAPDGRRVALVSDPAAGGCAGYWPQAAGWHLLTGGQGLVRPLYVQPADALPGVRATARRDATLALVGGGNARRDAPESARGASWPWFLGWLAAAGCAWWLERRRSGRPKEA</sequence>
<dbReference type="SUPFAM" id="SSF52317">
    <property type="entry name" value="Class I glutamine amidotransferase-like"/>
    <property type="match status" value="1"/>
</dbReference>
<accession>A0ABT9EIF6</accession>
<comment type="caution">
    <text evidence="3">The sequence shown here is derived from an EMBL/GenBank/DDBJ whole genome shotgun (WGS) entry which is preliminary data.</text>
</comment>
<name>A0ABT9EIF6_9SPHN</name>
<evidence type="ECO:0000313" key="3">
    <source>
        <dbReference type="EMBL" id="MDP1026741.1"/>
    </source>
</evidence>
<keyword evidence="4" id="KW-1185">Reference proteome</keyword>
<keyword evidence="2" id="KW-0472">Membrane</keyword>
<dbReference type="Proteomes" id="UP001230685">
    <property type="component" value="Unassembled WGS sequence"/>
</dbReference>
<reference evidence="3 4" key="1">
    <citation type="submission" date="2023-07" db="EMBL/GenBank/DDBJ databases">
        <authorList>
            <person name="Kim M.K."/>
        </authorList>
    </citation>
    <scope>NUCLEOTIDE SEQUENCE [LARGE SCALE GENOMIC DNA]</scope>
    <source>
        <strain evidence="3 4">KR1UV-12</strain>
    </source>
</reference>
<dbReference type="RefSeq" id="WP_305172286.1">
    <property type="nucleotide sequence ID" value="NZ_JAUUDS010000001.1"/>
</dbReference>
<evidence type="ECO:0000256" key="2">
    <source>
        <dbReference type="SAM" id="Phobius"/>
    </source>
</evidence>
<feature type="transmembrane region" description="Helical" evidence="2">
    <location>
        <begin position="37"/>
        <end position="56"/>
    </location>
</feature>
<evidence type="ECO:0000313" key="4">
    <source>
        <dbReference type="Proteomes" id="UP001230685"/>
    </source>
</evidence>
<dbReference type="EMBL" id="JAUUDS010000001">
    <property type="protein sequence ID" value="MDP1026741.1"/>
    <property type="molecule type" value="Genomic_DNA"/>
</dbReference>
<dbReference type="InterPro" id="IPR029062">
    <property type="entry name" value="Class_I_gatase-like"/>
</dbReference>
<organism evidence="3 4">
    <name type="scientific">Sphingomonas aurea</name>
    <dbReference type="NCBI Taxonomy" id="3063994"/>
    <lineage>
        <taxon>Bacteria</taxon>
        <taxon>Pseudomonadati</taxon>
        <taxon>Pseudomonadota</taxon>
        <taxon>Alphaproteobacteria</taxon>
        <taxon>Sphingomonadales</taxon>
        <taxon>Sphingomonadaceae</taxon>
        <taxon>Sphingomonas</taxon>
    </lineage>
</organism>
<proteinExistence type="predicted"/>
<protein>
    <submittedName>
        <fullName evidence="3">Carboxypeptidase regulatory-like domain-containing protein</fullName>
    </submittedName>
</protein>
<keyword evidence="2" id="KW-1133">Transmembrane helix</keyword>